<dbReference type="EMBL" id="BLLN01000008">
    <property type="protein sequence ID" value="GFH75289.1"/>
    <property type="molecule type" value="Genomic_DNA"/>
</dbReference>
<dbReference type="Proteomes" id="UP000472710">
    <property type="component" value="Unassembled WGS sequence"/>
</dbReference>
<feature type="signal peptide" evidence="3">
    <location>
        <begin position="1"/>
        <end position="27"/>
    </location>
</feature>
<keyword evidence="3" id="KW-0732">Signal</keyword>
<dbReference type="EMBL" id="BLLN01000003">
    <property type="protein sequence ID" value="GFH70990.1"/>
    <property type="molecule type" value="Genomic_DNA"/>
</dbReference>
<dbReference type="SMART" id="SM00854">
    <property type="entry name" value="PGA_cap"/>
    <property type="match status" value="1"/>
</dbReference>
<evidence type="ECO:0000313" key="6">
    <source>
        <dbReference type="EMBL" id="GFH75289.1"/>
    </source>
</evidence>
<dbReference type="GeneID" id="95072056"/>
<dbReference type="PANTHER" id="PTHR33393">
    <property type="entry name" value="POLYGLUTAMINE SYNTHESIS ACCESSORY PROTEIN RV0574C-RELATED"/>
    <property type="match status" value="1"/>
</dbReference>
<keyword evidence="7" id="KW-1185">Reference proteome</keyword>
<proteinExistence type="inferred from homology"/>
<reference evidence="5 7" key="1">
    <citation type="submission" date="2020-02" db="EMBL/GenBank/DDBJ databases">
        <title>Whole genome shotgun sequence of Streptomyces diastaticus subsp. diastaticus NBRC 13412.</title>
        <authorList>
            <person name="Ichikawa N."/>
            <person name="Komaki H."/>
            <person name="Tamura T."/>
        </authorList>
    </citation>
    <scope>NUCLEOTIDE SEQUENCE [LARGE SCALE GENOMIC DNA]</scope>
    <source>
        <strain evidence="5 7">NBRC 13412</strain>
    </source>
</reference>
<protein>
    <submittedName>
        <fullName evidence="5">Lipoprotein</fullName>
    </submittedName>
</protein>
<evidence type="ECO:0000256" key="1">
    <source>
        <dbReference type="ARBA" id="ARBA00005662"/>
    </source>
</evidence>
<dbReference type="InterPro" id="IPR019079">
    <property type="entry name" value="Capsule_synth_CapA"/>
</dbReference>
<organism evidence="5 7">
    <name type="scientific">Streptomyces diastaticus subsp. diastaticus</name>
    <dbReference type="NCBI Taxonomy" id="68040"/>
    <lineage>
        <taxon>Bacteria</taxon>
        <taxon>Bacillati</taxon>
        <taxon>Actinomycetota</taxon>
        <taxon>Actinomycetes</taxon>
        <taxon>Kitasatosporales</taxon>
        <taxon>Streptomycetaceae</taxon>
        <taxon>Streptomyces</taxon>
        <taxon>Streptomyces diastaticus group</taxon>
    </lineage>
</organism>
<dbReference type="RefSeq" id="WP_189500419.1">
    <property type="nucleotide sequence ID" value="NZ_BLLN01000003.1"/>
</dbReference>
<dbReference type="InterPro" id="IPR029052">
    <property type="entry name" value="Metallo-depent_PP-like"/>
</dbReference>
<comment type="similarity">
    <text evidence="1">Belongs to the CapA family.</text>
</comment>
<evidence type="ECO:0000313" key="5">
    <source>
        <dbReference type="EMBL" id="GFH70990.1"/>
    </source>
</evidence>
<dbReference type="InterPro" id="IPR052169">
    <property type="entry name" value="CW_Biosynth-Accessory"/>
</dbReference>
<evidence type="ECO:0000256" key="2">
    <source>
        <dbReference type="SAM" id="MobiDB-lite"/>
    </source>
</evidence>
<sequence>MPPPRHRALTRHRTAALASALTLGALAAGCASPEPAPPLPPRGAAAPPATRPDRFTLVATGDILAHDAVIRQAAADASGVPDRDAGPDPFAPENDGRYDFGPLLAGARAVTRGTDLAICHLETIVGEDDGPFTGYPLFKTPPHIARAIRGAGYDTCSTASNHAMDDGEEGVRRTLDALDRADVAHTGTARSPKDRDRPLLLRAGDARVAHLSYVHWTNKEVPPGKSFLVNELDPDRVVADARAARAAGADVVVASVHWGTEWQEAPDRQQRAVAERLTASRSDGRRDIDLILGTHAHVPQAYEKVNGTWVVYGMGDQVAGEMTDPRGQLGSAARFTFTAPRKAGAEWVVTSAEFIPHRMANDPLRLVNLARAAEAAAFDPEDAAALAAVRKAVLGRGADRDGLRMGR</sequence>
<keyword evidence="5" id="KW-0449">Lipoprotein</keyword>
<gene>
    <name evidence="5" type="ORF">Sdia_17580</name>
    <name evidence="6" type="ORF">Sdia_60570</name>
</gene>
<dbReference type="PANTHER" id="PTHR33393:SF13">
    <property type="entry name" value="PGA BIOSYNTHESIS PROTEIN CAPA"/>
    <property type="match status" value="1"/>
</dbReference>
<feature type="chain" id="PRO_5045029901" evidence="3">
    <location>
        <begin position="28"/>
        <end position="407"/>
    </location>
</feature>
<feature type="region of interest" description="Disordered" evidence="2">
    <location>
        <begin position="75"/>
        <end position="96"/>
    </location>
</feature>
<dbReference type="SUPFAM" id="SSF56300">
    <property type="entry name" value="Metallo-dependent phosphatases"/>
    <property type="match status" value="1"/>
</dbReference>
<dbReference type="PROSITE" id="PS51257">
    <property type="entry name" value="PROKAR_LIPOPROTEIN"/>
    <property type="match status" value="1"/>
</dbReference>
<name>A0ABQ1CL10_STRDI</name>
<evidence type="ECO:0000259" key="4">
    <source>
        <dbReference type="SMART" id="SM00854"/>
    </source>
</evidence>
<feature type="domain" description="Capsule synthesis protein CapA" evidence="4">
    <location>
        <begin position="56"/>
        <end position="321"/>
    </location>
</feature>
<dbReference type="CDD" id="cd07381">
    <property type="entry name" value="MPP_CapA"/>
    <property type="match status" value="1"/>
</dbReference>
<evidence type="ECO:0000256" key="3">
    <source>
        <dbReference type="SAM" id="SignalP"/>
    </source>
</evidence>
<dbReference type="Gene3D" id="3.60.21.10">
    <property type="match status" value="1"/>
</dbReference>
<dbReference type="Pfam" id="PF09587">
    <property type="entry name" value="PGA_cap"/>
    <property type="match status" value="1"/>
</dbReference>
<evidence type="ECO:0000313" key="7">
    <source>
        <dbReference type="Proteomes" id="UP000472710"/>
    </source>
</evidence>
<accession>A0ABQ1CL10</accession>
<feature type="region of interest" description="Disordered" evidence="2">
    <location>
        <begin position="29"/>
        <end position="50"/>
    </location>
</feature>
<comment type="caution">
    <text evidence="5">The sequence shown here is derived from an EMBL/GenBank/DDBJ whole genome shotgun (WGS) entry which is preliminary data.</text>
</comment>